<protein>
    <recommendedName>
        <fullName evidence="3">Reverse transcriptase</fullName>
    </recommendedName>
</protein>
<evidence type="ECO:0000313" key="2">
    <source>
        <dbReference type="Proteomes" id="UP001497382"/>
    </source>
</evidence>
<organism evidence="1 2">
    <name type="scientific">Larinioides sclopetarius</name>
    <dbReference type="NCBI Taxonomy" id="280406"/>
    <lineage>
        <taxon>Eukaryota</taxon>
        <taxon>Metazoa</taxon>
        <taxon>Ecdysozoa</taxon>
        <taxon>Arthropoda</taxon>
        <taxon>Chelicerata</taxon>
        <taxon>Arachnida</taxon>
        <taxon>Araneae</taxon>
        <taxon>Araneomorphae</taxon>
        <taxon>Entelegynae</taxon>
        <taxon>Araneoidea</taxon>
        <taxon>Araneidae</taxon>
        <taxon>Larinioides</taxon>
    </lineage>
</organism>
<comment type="caution">
    <text evidence="1">The sequence shown here is derived from an EMBL/GenBank/DDBJ whole genome shotgun (WGS) entry which is preliminary data.</text>
</comment>
<accession>A0AAV1YYA2</accession>
<dbReference type="PANTHER" id="PTHR19446">
    <property type="entry name" value="REVERSE TRANSCRIPTASES"/>
    <property type="match status" value="1"/>
</dbReference>
<gene>
    <name evidence="1" type="ORF">LARSCL_LOCUS1598</name>
</gene>
<dbReference type="EMBL" id="CAXIEN010000009">
    <property type="protein sequence ID" value="CAL1263641.1"/>
    <property type="molecule type" value="Genomic_DNA"/>
</dbReference>
<evidence type="ECO:0000313" key="1">
    <source>
        <dbReference type="EMBL" id="CAL1263641.1"/>
    </source>
</evidence>
<dbReference type="AlphaFoldDB" id="A0AAV1YYA2"/>
<proteinExistence type="predicted"/>
<keyword evidence="2" id="KW-1185">Reference proteome</keyword>
<sequence length="112" mass="12806">MPKQPPTDQAFQAHPGIWKERKFPSSWREAVIIPILKPGKDAKSPNNYRPIALTSVLCKLLERMPSRPRSLLMPRDVTLNLFLRTPNVYTTNVSENRKSATIEAKEFTSLMT</sequence>
<dbReference type="Proteomes" id="UP001497382">
    <property type="component" value="Unassembled WGS sequence"/>
</dbReference>
<name>A0AAV1YYA2_9ARAC</name>
<evidence type="ECO:0008006" key="3">
    <source>
        <dbReference type="Google" id="ProtNLM"/>
    </source>
</evidence>
<reference evidence="1 2" key="1">
    <citation type="submission" date="2024-04" db="EMBL/GenBank/DDBJ databases">
        <authorList>
            <person name="Rising A."/>
            <person name="Reimegard J."/>
            <person name="Sonavane S."/>
            <person name="Akerstrom W."/>
            <person name="Nylinder S."/>
            <person name="Hedman E."/>
            <person name="Kallberg Y."/>
        </authorList>
    </citation>
    <scope>NUCLEOTIDE SEQUENCE [LARGE SCALE GENOMIC DNA]</scope>
</reference>